<evidence type="ECO:0000259" key="1">
    <source>
        <dbReference type="Pfam" id="PF00582"/>
    </source>
</evidence>
<dbReference type="Gene3D" id="3.40.50.12370">
    <property type="match status" value="1"/>
</dbReference>
<dbReference type="InterPro" id="IPR006016">
    <property type="entry name" value="UspA"/>
</dbReference>
<reference evidence="2" key="1">
    <citation type="submission" date="2022-10" db="EMBL/GenBank/DDBJ databases">
        <title>The complete genomes of actinobacterial strains from the NBC collection.</title>
        <authorList>
            <person name="Joergensen T.S."/>
            <person name="Alvarez Arevalo M."/>
            <person name="Sterndorff E.B."/>
            <person name="Faurdal D."/>
            <person name="Vuksanovic O."/>
            <person name="Mourched A.-S."/>
            <person name="Charusanti P."/>
            <person name="Shaw S."/>
            <person name="Blin K."/>
            <person name="Weber T."/>
        </authorList>
    </citation>
    <scope>NUCLEOTIDE SEQUENCE</scope>
    <source>
        <strain evidence="2">NBC_00093</strain>
    </source>
</reference>
<dbReference type="EMBL" id="CP108222">
    <property type="protein sequence ID" value="WTT22519.1"/>
    <property type="molecule type" value="Genomic_DNA"/>
</dbReference>
<accession>A0AAU2AFN9</accession>
<dbReference type="SUPFAM" id="SSF52402">
    <property type="entry name" value="Adenine nucleotide alpha hydrolases-like"/>
    <property type="match status" value="1"/>
</dbReference>
<feature type="domain" description="UspA" evidence="1">
    <location>
        <begin position="94"/>
        <end position="226"/>
    </location>
</feature>
<protein>
    <submittedName>
        <fullName evidence="2">Universal stress protein</fullName>
    </submittedName>
</protein>
<dbReference type="AlphaFoldDB" id="A0AAU2AFN9"/>
<name>A0AAU2AFN9_9ACTN</name>
<proteinExistence type="predicted"/>
<sequence length="231" mass="24843">MDQVILACTDPSAPSRSAVDWAEQEARLHGLPMRTFLGAPPDPGRAKVIVCGAPHGADDTDRPLGSLLPAAARATDRPLVLVPDGRASAHRSGKVLLGMDAREPSDGTIDFAFDSARVRDALLHVVHTWSLPPCAAEWPFAVPETERATWEDQEVQLLADVLRPWRARCPRVAVREDVVLLPPVQALLHHAESAALIVVGREPGTEWGEVVRALLHEAASPVAVVPAREAP</sequence>
<gene>
    <name evidence="2" type="ORF">OHA22_46775</name>
</gene>
<dbReference type="Pfam" id="PF00582">
    <property type="entry name" value="Usp"/>
    <property type="match status" value="1"/>
</dbReference>
<evidence type="ECO:0000313" key="2">
    <source>
        <dbReference type="EMBL" id="WTT22519.1"/>
    </source>
</evidence>
<organism evidence="2">
    <name type="scientific">Streptomyces sp. NBC_00093</name>
    <dbReference type="NCBI Taxonomy" id="2975649"/>
    <lineage>
        <taxon>Bacteria</taxon>
        <taxon>Bacillati</taxon>
        <taxon>Actinomycetota</taxon>
        <taxon>Actinomycetes</taxon>
        <taxon>Kitasatosporales</taxon>
        <taxon>Streptomycetaceae</taxon>
        <taxon>Streptomyces</taxon>
    </lineage>
</organism>